<dbReference type="FunFam" id="3.30.63.10:FF:000005">
    <property type="entry name" value="Guanylate kinase"/>
    <property type="match status" value="1"/>
</dbReference>
<evidence type="ECO:0000256" key="13">
    <source>
        <dbReference type="HAMAP-Rule" id="MF_00328"/>
    </source>
</evidence>
<evidence type="ECO:0000259" key="14">
    <source>
        <dbReference type="PROSITE" id="PS50052"/>
    </source>
</evidence>
<dbReference type="HAMAP" id="MF_00328">
    <property type="entry name" value="Guanylate_kinase"/>
    <property type="match status" value="1"/>
</dbReference>
<dbReference type="SMART" id="SM00072">
    <property type="entry name" value="GuKc"/>
    <property type="match status" value="1"/>
</dbReference>
<comment type="function">
    <text evidence="1 13">Essential for recycling GMP and indirectly, cGMP.</text>
</comment>
<dbReference type="GO" id="GO:0004385">
    <property type="term" value="F:GMP kinase activity"/>
    <property type="evidence" value="ECO:0007669"/>
    <property type="project" value="UniProtKB-UniRule"/>
</dbReference>
<evidence type="ECO:0000256" key="11">
    <source>
        <dbReference type="ARBA" id="ARBA00030128"/>
    </source>
</evidence>
<reference evidence="15" key="2">
    <citation type="journal article" date="2021" name="PeerJ">
        <title>Extensive microbial diversity within the chicken gut microbiome revealed by metagenomics and culture.</title>
        <authorList>
            <person name="Gilroy R."/>
            <person name="Ravi A."/>
            <person name="Getino M."/>
            <person name="Pursley I."/>
            <person name="Horton D.L."/>
            <person name="Alikhan N.F."/>
            <person name="Baker D."/>
            <person name="Gharbi K."/>
            <person name="Hall N."/>
            <person name="Watson M."/>
            <person name="Adriaenssens E.M."/>
            <person name="Foster-Nyarko E."/>
            <person name="Jarju S."/>
            <person name="Secka A."/>
            <person name="Antonio M."/>
            <person name="Oren A."/>
            <person name="Chaudhuri R.R."/>
            <person name="La Ragione R."/>
            <person name="Hildebrand F."/>
            <person name="Pallen M.J."/>
        </authorList>
    </citation>
    <scope>NUCLEOTIDE SEQUENCE</scope>
    <source>
        <strain evidence="15">CHK165-10780</strain>
    </source>
</reference>
<evidence type="ECO:0000256" key="10">
    <source>
        <dbReference type="ARBA" id="ARBA00022840"/>
    </source>
</evidence>
<gene>
    <name evidence="13 15" type="primary">gmk</name>
    <name evidence="15" type="ORF">IAC85_04580</name>
</gene>
<evidence type="ECO:0000256" key="6">
    <source>
        <dbReference type="ARBA" id="ARBA00022490"/>
    </source>
</evidence>
<accession>A0A9D1CKY0</accession>
<comment type="catalytic activity">
    <reaction evidence="12 13">
        <text>GMP + ATP = GDP + ADP</text>
        <dbReference type="Rhea" id="RHEA:20780"/>
        <dbReference type="ChEBI" id="CHEBI:30616"/>
        <dbReference type="ChEBI" id="CHEBI:58115"/>
        <dbReference type="ChEBI" id="CHEBI:58189"/>
        <dbReference type="ChEBI" id="CHEBI:456216"/>
        <dbReference type="EC" id="2.7.4.8"/>
    </reaction>
</comment>
<keyword evidence="8 13" id="KW-0547">Nucleotide-binding</keyword>
<evidence type="ECO:0000313" key="16">
    <source>
        <dbReference type="Proteomes" id="UP000886725"/>
    </source>
</evidence>
<feature type="domain" description="Guanylate kinase-like" evidence="14">
    <location>
        <begin position="11"/>
        <end position="189"/>
    </location>
</feature>
<proteinExistence type="inferred from homology"/>
<dbReference type="GO" id="GO:0005829">
    <property type="term" value="C:cytosol"/>
    <property type="evidence" value="ECO:0007669"/>
    <property type="project" value="TreeGrafter"/>
</dbReference>
<name>A0A9D1CKY0_9FIRM</name>
<dbReference type="Gene3D" id="3.30.63.10">
    <property type="entry name" value="Guanylate Kinase phosphate binding domain"/>
    <property type="match status" value="1"/>
</dbReference>
<dbReference type="PANTHER" id="PTHR23117">
    <property type="entry name" value="GUANYLATE KINASE-RELATED"/>
    <property type="match status" value="1"/>
</dbReference>
<dbReference type="GO" id="GO:0005524">
    <property type="term" value="F:ATP binding"/>
    <property type="evidence" value="ECO:0007669"/>
    <property type="project" value="UniProtKB-UniRule"/>
</dbReference>
<organism evidence="15 16">
    <name type="scientific">Candidatus Faecenecus gallistercoris</name>
    <dbReference type="NCBI Taxonomy" id="2840793"/>
    <lineage>
        <taxon>Bacteria</taxon>
        <taxon>Bacillati</taxon>
        <taxon>Bacillota</taxon>
        <taxon>Bacillota incertae sedis</taxon>
        <taxon>Candidatus Faecenecus</taxon>
    </lineage>
</organism>
<dbReference type="NCBIfam" id="TIGR03263">
    <property type="entry name" value="guanyl_kin"/>
    <property type="match status" value="1"/>
</dbReference>
<comment type="caution">
    <text evidence="15">The sequence shown here is derived from an EMBL/GenBank/DDBJ whole genome shotgun (WGS) entry which is preliminary data.</text>
</comment>
<evidence type="ECO:0000256" key="2">
    <source>
        <dbReference type="ARBA" id="ARBA00004496"/>
    </source>
</evidence>
<dbReference type="EC" id="2.7.4.8" evidence="4 13"/>
<dbReference type="PANTHER" id="PTHR23117:SF13">
    <property type="entry name" value="GUANYLATE KINASE"/>
    <property type="match status" value="1"/>
</dbReference>
<evidence type="ECO:0000256" key="1">
    <source>
        <dbReference type="ARBA" id="ARBA00003531"/>
    </source>
</evidence>
<dbReference type="InterPro" id="IPR020590">
    <property type="entry name" value="Guanylate_kinase_CS"/>
</dbReference>
<dbReference type="Proteomes" id="UP000886725">
    <property type="component" value="Unassembled WGS sequence"/>
</dbReference>
<evidence type="ECO:0000256" key="8">
    <source>
        <dbReference type="ARBA" id="ARBA00022741"/>
    </source>
</evidence>
<keyword evidence="6 13" id="KW-0963">Cytoplasm</keyword>
<dbReference type="EMBL" id="DVFU01000090">
    <property type="protein sequence ID" value="HIQ64998.1"/>
    <property type="molecule type" value="Genomic_DNA"/>
</dbReference>
<evidence type="ECO:0000256" key="5">
    <source>
        <dbReference type="ARBA" id="ARBA00016296"/>
    </source>
</evidence>
<comment type="similarity">
    <text evidence="3 13">Belongs to the guanylate kinase family.</text>
</comment>
<evidence type="ECO:0000256" key="12">
    <source>
        <dbReference type="ARBA" id="ARBA00048594"/>
    </source>
</evidence>
<keyword evidence="10 13" id="KW-0067">ATP-binding</keyword>
<dbReference type="PROSITE" id="PS00856">
    <property type="entry name" value="GUANYLATE_KINASE_1"/>
    <property type="match status" value="1"/>
</dbReference>
<reference evidence="15" key="1">
    <citation type="submission" date="2020-10" db="EMBL/GenBank/DDBJ databases">
        <authorList>
            <person name="Gilroy R."/>
        </authorList>
    </citation>
    <scope>NUCLEOTIDE SEQUENCE</scope>
    <source>
        <strain evidence="15">CHK165-10780</strain>
    </source>
</reference>
<sequence>MSKIIKTREKGNLIVISGPSGAGKDTIVREVLKKNKNIWISISMTSRAIRKGEEEGRDYFFITEAEFKRRIKDDVFLEYAKYNDHYYGTPKDKINEKLDAGIDVILVIEIQGALKVKELVPDAIFIFILPPSMAELRKRLVNRKTEDRDKILKRFRRAYQEINEVTKYNYVVTNDDLEDAANKVNAILLSERCRVDRIEEIYLNNEEEEIHELLVDKDLENKEREL</sequence>
<evidence type="ECO:0000313" key="15">
    <source>
        <dbReference type="EMBL" id="HIQ64998.1"/>
    </source>
</evidence>
<dbReference type="Pfam" id="PF00625">
    <property type="entry name" value="Guanylate_kin"/>
    <property type="match status" value="1"/>
</dbReference>
<feature type="binding site" evidence="13">
    <location>
        <begin position="18"/>
        <end position="25"/>
    </location>
    <ligand>
        <name>ATP</name>
        <dbReference type="ChEBI" id="CHEBI:30616"/>
    </ligand>
</feature>
<dbReference type="Gene3D" id="3.40.50.300">
    <property type="entry name" value="P-loop containing nucleotide triphosphate hydrolases"/>
    <property type="match status" value="1"/>
</dbReference>
<dbReference type="AlphaFoldDB" id="A0A9D1CKY0"/>
<comment type="subcellular location">
    <subcellularLocation>
        <location evidence="2 13">Cytoplasm</location>
    </subcellularLocation>
</comment>
<dbReference type="InterPro" id="IPR008144">
    <property type="entry name" value="Guanylate_kin-like_dom"/>
</dbReference>
<keyword evidence="9 13" id="KW-0418">Kinase</keyword>
<dbReference type="SUPFAM" id="SSF52540">
    <property type="entry name" value="P-loop containing nucleoside triphosphate hydrolases"/>
    <property type="match status" value="1"/>
</dbReference>
<dbReference type="InterPro" id="IPR008145">
    <property type="entry name" value="GK/Ca_channel_bsu"/>
</dbReference>
<dbReference type="CDD" id="cd00071">
    <property type="entry name" value="GMPK"/>
    <property type="match status" value="1"/>
</dbReference>
<protein>
    <recommendedName>
        <fullName evidence="5 13">Guanylate kinase</fullName>
        <ecNumber evidence="4 13">2.7.4.8</ecNumber>
    </recommendedName>
    <alternativeName>
        <fullName evidence="11 13">GMP kinase</fullName>
    </alternativeName>
</protein>
<keyword evidence="7 13" id="KW-0808">Transferase</keyword>
<dbReference type="InterPro" id="IPR017665">
    <property type="entry name" value="Guanylate_kinase"/>
</dbReference>
<dbReference type="InterPro" id="IPR027417">
    <property type="entry name" value="P-loop_NTPase"/>
</dbReference>
<evidence type="ECO:0000256" key="4">
    <source>
        <dbReference type="ARBA" id="ARBA00012961"/>
    </source>
</evidence>
<evidence type="ECO:0000256" key="3">
    <source>
        <dbReference type="ARBA" id="ARBA00005790"/>
    </source>
</evidence>
<dbReference type="PROSITE" id="PS50052">
    <property type="entry name" value="GUANYLATE_KINASE_2"/>
    <property type="match status" value="1"/>
</dbReference>
<evidence type="ECO:0000256" key="9">
    <source>
        <dbReference type="ARBA" id="ARBA00022777"/>
    </source>
</evidence>
<evidence type="ECO:0000256" key="7">
    <source>
        <dbReference type="ARBA" id="ARBA00022679"/>
    </source>
</evidence>